<feature type="compositionally biased region" description="Basic and acidic residues" evidence="1">
    <location>
        <begin position="331"/>
        <end position="340"/>
    </location>
</feature>
<evidence type="ECO:0000313" key="2">
    <source>
        <dbReference type="EMBL" id="KAK7054542.1"/>
    </source>
</evidence>
<protein>
    <submittedName>
        <fullName evidence="2">Uncharacterized protein</fullName>
    </submittedName>
</protein>
<accession>A0AAW0DQ09</accession>
<dbReference type="PANTHER" id="PTHR34776:SF1">
    <property type="entry name" value="F17F16.3 PROTEIN"/>
    <property type="match status" value="1"/>
</dbReference>
<feature type="compositionally biased region" description="Polar residues" evidence="1">
    <location>
        <begin position="1"/>
        <end position="23"/>
    </location>
</feature>
<dbReference type="EMBL" id="JAYKXP010000009">
    <property type="protein sequence ID" value="KAK7054542.1"/>
    <property type="molecule type" value="Genomic_DNA"/>
</dbReference>
<comment type="caution">
    <text evidence="2">The sequence shown here is derived from an EMBL/GenBank/DDBJ whole genome shotgun (WGS) entry which is preliminary data.</text>
</comment>
<reference evidence="2 3" key="1">
    <citation type="submission" date="2024-01" db="EMBL/GenBank/DDBJ databases">
        <title>A draft genome for a cacao thread blight-causing isolate of Paramarasmius palmivorus.</title>
        <authorList>
            <person name="Baruah I.K."/>
            <person name="Bukari Y."/>
            <person name="Amoako-Attah I."/>
            <person name="Meinhardt L.W."/>
            <person name="Bailey B.A."/>
            <person name="Cohen S.P."/>
        </authorList>
    </citation>
    <scope>NUCLEOTIDE SEQUENCE [LARGE SCALE GENOMIC DNA]</scope>
    <source>
        <strain evidence="2 3">GH-12</strain>
    </source>
</reference>
<dbReference type="PANTHER" id="PTHR34776">
    <property type="entry name" value="F17F16.3 PROTEIN"/>
    <property type="match status" value="1"/>
</dbReference>
<feature type="region of interest" description="Disordered" evidence="1">
    <location>
        <begin position="321"/>
        <end position="340"/>
    </location>
</feature>
<evidence type="ECO:0000256" key="1">
    <source>
        <dbReference type="SAM" id="MobiDB-lite"/>
    </source>
</evidence>
<keyword evidence="3" id="KW-1185">Reference proteome</keyword>
<name>A0AAW0DQ09_9AGAR</name>
<feature type="region of interest" description="Disordered" evidence="1">
    <location>
        <begin position="1"/>
        <end position="67"/>
    </location>
</feature>
<dbReference type="AlphaFoldDB" id="A0AAW0DQ09"/>
<evidence type="ECO:0000313" key="3">
    <source>
        <dbReference type="Proteomes" id="UP001383192"/>
    </source>
</evidence>
<sequence length="368" mass="40069">MVSTRSQASRPRTVSLLKNSSSNPKPPAKRQLSKSESELPKKKPRSRKSATEPDPNTDSSIVQRVAETGTIERGHVYFFYRPKVQKDEASSLDDVKNFHMLLVPRPPEFPAPNIPGSGTDSNTKQEENLDVELTVLKPGADAVPSEEPTNTSKKKYRLVTVGKKKLPDAKRGGAGKGRKETFWATVTKVGNNLDELESGLGEKTYETKTRGMSIVMGPDHANMYLLAPQLGDVQVSLGIRKASSFVLQVKNPLAPASLPGQASSKGPDYPPRIMKGIFGEGTKGRESYGLRFAPCETTELLDYEGAQLLFIAARDGEEGLESSLGNGRGHALGEHETKEGGESLDTVFKELALDVHVFPEDAIKGEWI</sequence>
<gene>
    <name evidence="2" type="ORF">VNI00_003740</name>
</gene>
<proteinExistence type="predicted"/>
<dbReference type="Proteomes" id="UP001383192">
    <property type="component" value="Unassembled WGS sequence"/>
</dbReference>
<organism evidence="2 3">
    <name type="scientific">Paramarasmius palmivorus</name>
    <dbReference type="NCBI Taxonomy" id="297713"/>
    <lineage>
        <taxon>Eukaryota</taxon>
        <taxon>Fungi</taxon>
        <taxon>Dikarya</taxon>
        <taxon>Basidiomycota</taxon>
        <taxon>Agaricomycotina</taxon>
        <taxon>Agaricomycetes</taxon>
        <taxon>Agaricomycetidae</taxon>
        <taxon>Agaricales</taxon>
        <taxon>Marasmiineae</taxon>
        <taxon>Marasmiaceae</taxon>
        <taxon>Paramarasmius</taxon>
    </lineage>
</organism>